<organism evidence="9 10">
    <name type="scientific">Arabidopsis thaliana</name>
    <name type="common">Mouse-ear cress</name>
    <dbReference type="NCBI Taxonomy" id="3702"/>
    <lineage>
        <taxon>Eukaryota</taxon>
        <taxon>Viridiplantae</taxon>
        <taxon>Streptophyta</taxon>
        <taxon>Embryophyta</taxon>
        <taxon>Tracheophyta</taxon>
        <taxon>Spermatophyta</taxon>
        <taxon>Magnoliopsida</taxon>
        <taxon>eudicotyledons</taxon>
        <taxon>Gunneridae</taxon>
        <taxon>Pentapetalae</taxon>
        <taxon>rosids</taxon>
        <taxon>malvids</taxon>
        <taxon>Brassicales</taxon>
        <taxon>Brassicaceae</taxon>
        <taxon>Camelineae</taxon>
        <taxon>Arabidopsis</taxon>
    </lineage>
</organism>
<dbReference type="PROSITE" id="PS51450">
    <property type="entry name" value="LRR"/>
    <property type="match status" value="1"/>
</dbReference>
<dbReference type="FunFam" id="3.40.50.10140:FF:000007">
    <property type="entry name" value="Disease resistance protein (TIR-NBS-LRR class)"/>
    <property type="match status" value="1"/>
</dbReference>
<dbReference type="PRINTS" id="PR00364">
    <property type="entry name" value="DISEASERSIST"/>
</dbReference>
<evidence type="ECO:0000256" key="7">
    <source>
        <dbReference type="ARBA" id="ARBA00047304"/>
    </source>
</evidence>
<evidence type="ECO:0000313" key="10">
    <source>
        <dbReference type="Proteomes" id="UP000434276"/>
    </source>
</evidence>
<evidence type="ECO:0000256" key="3">
    <source>
        <dbReference type="ARBA" id="ARBA00022737"/>
    </source>
</evidence>
<dbReference type="InterPro" id="IPR058546">
    <property type="entry name" value="RPS4B/Roq1-like_LRR"/>
</dbReference>
<dbReference type="Pfam" id="PF20160">
    <property type="entry name" value="C-JID"/>
    <property type="match status" value="1"/>
</dbReference>
<dbReference type="Gene3D" id="1.10.8.430">
    <property type="entry name" value="Helical domain of apoptotic protease-activating factors"/>
    <property type="match status" value="1"/>
</dbReference>
<comment type="catalytic activity">
    <reaction evidence="7">
        <text>NAD(+) + H2O = ADP-D-ribose + nicotinamide + H(+)</text>
        <dbReference type="Rhea" id="RHEA:16301"/>
        <dbReference type="ChEBI" id="CHEBI:15377"/>
        <dbReference type="ChEBI" id="CHEBI:15378"/>
        <dbReference type="ChEBI" id="CHEBI:17154"/>
        <dbReference type="ChEBI" id="CHEBI:57540"/>
        <dbReference type="ChEBI" id="CHEBI:57967"/>
        <dbReference type="EC" id="3.2.2.6"/>
    </reaction>
    <physiologicalReaction direction="left-to-right" evidence="7">
        <dbReference type="Rhea" id="RHEA:16302"/>
    </physiologicalReaction>
</comment>
<dbReference type="Gene3D" id="3.40.50.10140">
    <property type="entry name" value="Toll/interleukin-1 receptor homology (TIR) domain"/>
    <property type="match status" value="1"/>
</dbReference>
<dbReference type="SMART" id="SM00255">
    <property type="entry name" value="TIR"/>
    <property type="match status" value="1"/>
</dbReference>
<evidence type="ECO:0000256" key="6">
    <source>
        <dbReference type="ARBA" id="ARBA00023027"/>
    </source>
</evidence>
<dbReference type="InterPro" id="IPR001611">
    <property type="entry name" value="Leu-rich_rpt"/>
</dbReference>
<dbReference type="InterPro" id="IPR042197">
    <property type="entry name" value="Apaf_helical"/>
</dbReference>
<dbReference type="InterPro" id="IPR011713">
    <property type="entry name" value="Leu-rich_rpt_3"/>
</dbReference>
<dbReference type="Pfam" id="PF01582">
    <property type="entry name" value="TIR"/>
    <property type="match status" value="1"/>
</dbReference>
<protein>
    <recommendedName>
        <fullName evidence="1">ADP-ribosyl cyclase/cyclic ADP-ribose hydrolase</fullName>
        <ecNumber evidence="1">3.2.2.6</ecNumber>
    </recommendedName>
</protein>
<sequence>MASSSSSSSSKRQFDVFVSFRGADTRNTFTSYLRQSLHRKGIDAFFDEKLRRGKEISVLFDRIEQSKMSIIVFSENYANSNWCLEELCKIMQCREKFGHGVIPIFYKVKKSDVESQQGSFGAPFLNPKESFNGDELKIGAWKKALRTASNILGFVLPEERPEIEFVEKIVKETFRMLNDLSPCEIRGFPGIESRSKELEELLKFDDASCIRTIGVLGMAGIGKTTVADRVYKRNHRQFDGYCFLEDIENESKRHGLHHLHEKLLCKLLDEENLDVRAHGRLEEFLRNKKLFIVLDNVTEENQVQVLIGEQETYRKGSRIVITTRDKRLLQKNADATYVVPRLNDREAMELFCLDAFSGNLYPTEELVDLSNNFVYYAKGHPLALKLLGSGLCQKEKMYWMEKWERLRVMPDKEIQRVLKRSYEELDDEQKRIFLDIACFFRSEKADFVSSILKSDRVNAAAVMKELEDKCMVTISYNRLEMHDLMHTMGKEIGYESSIKRAGKRTRLWNHKDIRFVLEQKTGTECVRGIFFNMSNVERIKLSPDVFMRMSNLKFLKFHNSHCSQWCDNDHKFQFCEGLDHFPDELVYLHWQGYPYDYLPSDFNPEELVDLNLRYSHIKQLWEDEKNTENLRWVDLSQSRNLLNLSGLSRAKNLERLDLEGCTSLILLGPSIELMNNLIYLNLRECTSLKSLPEGINLKSLKTLILSGCSNLEEFHIISENIESLYLEGSAIEQVVEHIGSLCHLILLNLKNCRRLKYLPNDLYKLKSLQELILSGCSALESLPPIKEEMECLEILLMDGTSIKQTPETICLSNLKMFSFCGSSIEDSTGLVLLPFSGSFRLSDLYLTNCNIYKLPDNFSSLHSLRCLCLSRNNIETLPESIKKLHCLLLLDLKHCRRLNSLPVLPSSLQYVDAHGCVSLEKVAKPVKPPLVTDRMHTTLIFTDCFKLNRSEQEAIVAQAQLKSQLLARTSRQHNHKGLVLEPLVSVCFPGSEIPSWFSHQRMGSLIETDLLPHWCNKKFIGASLAVVVTFNDDEDHHANRLSVRCKCKFKNHNGQSISFSFCLGGWNESCGSSSHEPRKLGSDHVFISYNNCNVQVFEWRETSNDSNRCHPTSASFEFYLTNETERKLECCKVIRCGMSLLYAPDENDRGLQGIRVTDTVERTSIEALVTIQGQSHSRIEERRNGKIIDEMLDMGVSYIIGGPKPFGVSTGTSINLPGCSLTLSLSLNVTGSMPIEAD</sequence>
<dbReference type="FunFam" id="3.80.10.10:FF:000386">
    <property type="entry name" value="Disease resistance protein RPS4"/>
    <property type="match status" value="1"/>
</dbReference>
<keyword evidence="3" id="KW-0677">Repeat</keyword>
<dbReference type="EC" id="3.2.2.6" evidence="1"/>
<dbReference type="InterPro" id="IPR044974">
    <property type="entry name" value="Disease_R_plants"/>
</dbReference>
<dbReference type="Pfam" id="PF00931">
    <property type="entry name" value="NB-ARC"/>
    <property type="match status" value="1"/>
</dbReference>
<dbReference type="InterPro" id="IPR027417">
    <property type="entry name" value="P-loop_NTPase"/>
</dbReference>
<dbReference type="PANTHER" id="PTHR11017:SF552">
    <property type="entry name" value="DISEASE RESISTANCE PROTEIN RPP2B"/>
    <property type="match status" value="1"/>
</dbReference>
<dbReference type="InterPro" id="IPR036390">
    <property type="entry name" value="WH_DNA-bd_sf"/>
</dbReference>
<dbReference type="GO" id="GO:0006952">
    <property type="term" value="P:defense response"/>
    <property type="evidence" value="ECO:0007669"/>
    <property type="project" value="UniProtKB-KW"/>
</dbReference>
<keyword evidence="4" id="KW-0378">Hydrolase</keyword>
<dbReference type="GO" id="GO:0061809">
    <property type="term" value="F:NAD+ nucleosidase activity, cyclic ADP-ribose generating"/>
    <property type="evidence" value="ECO:0007669"/>
    <property type="project" value="UniProtKB-EC"/>
</dbReference>
<name>A0A5S9XTZ9_ARATH</name>
<feature type="domain" description="TIR" evidence="8">
    <location>
        <begin position="12"/>
        <end position="177"/>
    </location>
</feature>
<accession>A0A5S9XTZ9</accession>
<dbReference type="EMBL" id="CACSHJ010000095">
    <property type="protein sequence ID" value="CAA0395827.1"/>
    <property type="molecule type" value="Genomic_DNA"/>
</dbReference>
<evidence type="ECO:0000259" key="8">
    <source>
        <dbReference type="PROSITE" id="PS50104"/>
    </source>
</evidence>
<dbReference type="GO" id="GO:0007165">
    <property type="term" value="P:signal transduction"/>
    <property type="evidence" value="ECO:0007669"/>
    <property type="project" value="InterPro"/>
</dbReference>
<gene>
    <name evidence="9" type="ORF">C24_LOCUS18565</name>
</gene>
<dbReference type="Pfam" id="PF23282">
    <property type="entry name" value="WHD_ROQ1"/>
    <property type="match status" value="1"/>
</dbReference>
<dbReference type="Gene3D" id="3.40.50.300">
    <property type="entry name" value="P-loop containing nucleotide triphosphate hydrolases"/>
    <property type="match status" value="1"/>
</dbReference>
<dbReference type="InterPro" id="IPR002182">
    <property type="entry name" value="NB-ARC"/>
</dbReference>
<keyword evidence="5" id="KW-0611">Plant defense</keyword>
<dbReference type="Gene3D" id="3.80.10.10">
    <property type="entry name" value="Ribonuclease Inhibitor"/>
    <property type="match status" value="2"/>
</dbReference>
<dbReference type="ExpressionAtlas" id="A0A5S9XTZ9">
    <property type="expression patterns" value="baseline and differential"/>
</dbReference>
<dbReference type="Proteomes" id="UP000434276">
    <property type="component" value="Unassembled WGS sequence"/>
</dbReference>
<dbReference type="InterPro" id="IPR045344">
    <property type="entry name" value="C-JID"/>
</dbReference>
<keyword evidence="2" id="KW-0433">Leucine-rich repeat</keyword>
<evidence type="ECO:0000256" key="1">
    <source>
        <dbReference type="ARBA" id="ARBA00011982"/>
    </source>
</evidence>
<reference evidence="9 10" key="1">
    <citation type="submission" date="2019-12" db="EMBL/GenBank/DDBJ databases">
        <authorList>
            <person name="Jiao W.-B."/>
            <person name="Schneeberger K."/>
        </authorList>
    </citation>
    <scope>NUCLEOTIDE SEQUENCE [LARGE SCALE GENOMIC DNA]</scope>
    <source>
        <strain evidence="10">cv. C24</strain>
    </source>
</reference>
<evidence type="ECO:0000256" key="4">
    <source>
        <dbReference type="ARBA" id="ARBA00022801"/>
    </source>
</evidence>
<proteinExistence type="predicted"/>
<evidence type="ECO:0000256" key="2">
    <source>
        <dbReference type="ARBA" id="ARBA00022614"/>
    </source>
</evidence>
<dbReference type="PANTHER" id="PTHR11017">
    <property type="entry name" value="LEUCINE-RICH REPEAT-CONTAINING PROTEIN"/>
    <property type="match status" value="1"/>
</dbReference>
<dbReference type="SUPFAM" id="SSF52200">
    <property type="entry name" value="Toll/Interleukin receptor TIR domain"/>
    <property type="match status" value="1"/>
</dbReference>
<dbReference type="PROSITE" id="PS50104">
    <property type="entry name" value="TIR"/>
    <property type="match status" value="1"/>
</dbReference>
<dbReference type="AlphaFoldDB" id="A0A5S9XTZ9"/>
<dbReference type="InterPro" id="IPR000157">
    <property type="entry name" value="TIR_dom"/>
</dbReference>
<dbReference type="InterPro" id="IPR032675">
    <property type="entry name" value="LRR_dom_sf"/>
</dbReference>
<dbReference type="SUPFAM" id="SSF52058">
    <property type="entry name" value="L domain-like"/>
    <property type="match status" value="2"/>
</dbReference>
<dbReference type="InterPro" id="IPR035897">
    <property type="entry name" value="Toll_tir_struct_dom_sf"/>
</dbReference>
<dbReference type="GO" id="GO:0043531">
    <property type="term" value="F:ADP binding"/>
    <property type="evidence" value="ECO:0007669"/>
    <property type="project" value="InterPro"/>
</dbReference>
<dbReference type="InterPro" id="IPR058192">
    <property type="entry name" value="WHD_ROQ1-like"/>
</dbReference>
<evidence type="ECO:0000256" key="5">
    <source>
        <dbReference type="ARBA" id="ARBA00022821"/>
    </source>
</evidence>
<dbReference type="SUPFAM" id="SSF52540">
    <property type="entry name" value="P-loop containing nucleoside triphosphate hydrolases"/>
    <property type="match status" value="1"/>
</dbReference>
<dbReference type="SUPFAM" id="SSF46785">
    <property type="entry name" value="Winged helix' DNA-binding domain"/>
    <property type="match status" value="1"/>
</dbReference>
<dbReference type="Pfam" id="PF23286">
    <property type="entry name" value="LRR_13"/>
    <property type="match status" value="1"/>
</dbReference>
<dbReference type="OrthoDB" id="1063093at2759"/>
<dbReference type="Pfam" id="PF07725">
    <property type="entry name" value="LRR_3"/>
    <property type="match status" value="1"/>
</dbReference>
<keyword evidence="6" id="KW-0520">NAD</keyword>
<evidence type="ECO:0000313" key="9">
    <source>
        <dbReference type="EMBL" id="CAA0395827.1"/>
    </source>
</evidence>